<dbReference type="Proteomes" id="UP000015241">
    <property type="component" value="Unassembled WGS sequence"/>
</dbReference>
<organism evidence="3 4">
    <name type="scientific">Fomitopsis schrenkii</name>
    <name type="common">Brown rot fungus</name>
    <dbReference type="NCBI Taxonomy" id="2126942"/>
    <lineage>
        <taxon>Eukaryota</taxon>
        <taxon>Fungi</taxon>
        <taxon>Dikarya</taxon>
        <taxon>Basidiomycota</taxon>
        <taxon>Agaricomycotina</taxon>
        <taxon>Agaricomycetes</taxon>
        <taxon>Polyporales</taxon>
        <taxon>Fomitopsis</taxon>
    </lineage>
</organism>
<feature type="region of interest" description="Disordered" evidence="2">
    <location>
        <begin position="1"/>
        <end position="117"/>
    </location>
</feature>
<evidence type="ECO:0000256" key="2">
    <source>
        <dbReference type="SAM" id="MobiDB-lite"/>
    </source>
</evidence>
<dbReference type="InParanoid" id="S8FB99"/>
<dbReference type="OrthoDB" id="3059771at2759"/>
<evidence type="ECO:0000256" key="1">
    <source>
        <dbReference type="SAM" id="Coils"/>
    </source>
</evidence>
<proteinExistence type="predicted"/>
<keyword evidence="4" id="KW-1185">Reference proteome</keyword>
<feature type="region of interest" description="Disordered" evidence="2">
    <location>
        <begin position="326"/>
        <end position="350"/>
    </location>
</feature>
<evidence type="ECO:0000313" key="3">
    <source>
        <dbReference type="EMBL" id="EPS95829.1"/>
    </source>
</evidence>
<gene>
    <name evidence="3" type="ORF">FOMPIDRAFT_1025606</name>
</gene>
<sequence length="537" mass="59275">MTSVSSRTPVVPSNAPTRPKLGPITRGSLRSIIAPKPRLTTATADAAFPTRIPIRKKRDHGEIAPDENDSARDARQAHLRQRCDSGSSVRTLTRERTTSQDSIAPGARPRTSSQESVRTIKNIPVSKAAACGATPPGAPALAKSCGEPVHGTLSRSERVSAIASITRTAAALRRTTDCNKAIREGGVNTLRFPSDATAVPVARTRADLAQERIIRKPDATPERPAKSLRRTQSHRKLFVDESEKDCDRLDKVCEASPVEAYEAQVDEVLDEIRRAKAALDEEEEAVVRQVVNDIIEDPEVAAEAEALARSPKGRIIMDDLEEIPDMFSDEEDDPKAQPGEPAQTIPSPTSPDWMFERFDVMIKPTSKHTTMWDVNYEDTYAWQGVLYVKDSQPHPDGHPPLPVVDIDIEWRTVDACARTLRSDAEPEYAVRFEGAALPGTQILARMNPSRGIYTQPMWRYVPPPLSRAGAGGAWALRFWVPVPMQLFKGRDVRRFVLDARVMFAECGVCTGVGHSERVAVTIEHLRRERDMKIAAKA</sequence>
<feature type="coiled-coil region" evidence="1">
    <location>
        <begin position="258"/>
        <end position="289"/>
    </location>
</feature>
<protein>
    <submittedName>
        <fullName evidence="3">Uncharacterized protein</fullName>
    </submittedName>
</protein>
<dbReference type="eggNOG" id="ENOG502R19Y">
    <property type="taxonomic scope" value="Eukaryota"/>
</dbReference>
<feature type="compositionally biased region" description="Basic and acidic residues" evidence="2">
    <location>
        <begin position="59"/>
        <end position="76"/>
    </location>
</feature>
<name>S8FB99_FOMSC</name>
<dbReference type="EMBL" id="KE504199">
    <property type="protein sequence ID" value="EPS95829.1"/>
    <property type="molecule type" value="Genomic_DNA"/>
</dbReference>
<dbReference type="AlphaFoldDB" id="S8FB99"/>
<dbReference type="HOGENOM" id="CLU_507172_0_0_1"/>
<evidence type="ECO:0000313" key="4">
    <source>
        <dbReference type="Proteomes" id="UP000015241"/>
    </source>
</evidence>
<keyword evidence="1" id="KW-0175">Coiled coil</keyword>
<feature type="compositionally biased region" description="Low complexity" evidence="2">
    <location>
        <begin position="1"/>
        <end position="13"/>
    </location>
</feature>
<accession>S8FB99</accession>
<reference evidence="3 4" key="1">
    <citation type="journal article" date="2012" name="Science">
        <title>The Paleozoic origin of enzymatic lignin decomposition reconstructed from 31 fungal genomes.</title>
        <authorList>
            <person name="Floudas D."/>
            <person name="Binder M."/>
            <person name="Riley R."/>
            <person name="Barry K."/>
            <person name="Blanchette R.A."/>
            <person name="Henrissat B."/>
            <person name="Martinez A.T."/>
            <person name="Otillar R."/>
            <person name="Spatafora J.W."/>
            <person name="Yadav J.S."/>
            <person name="Aerts A."/>
            <person name="Benoit I."/>
            <person name="Boyd A."/>
            <person name="Carlson A."/>
            <person name="Copeland A."/>
            <person name="Coutinho P.M."/>
            <person name="de Vries R.P."/>
            <person name="Ferreira P."/>
            <person name="Findley K."/>
            <person name="Foster B."/>
            <person name="Gaskell J."/>
            <person name="Glotzer D."/>
            <person name="Gorecki P."/>
            <person name="Heitman J."/>
            <person name="Hesse C."/>
            <person name="Hori C."/>
            <person name="Igarashi K."/>
            <person name="Jurgens J.A."/>
            <person name="Kallen N."/>
            <person name="Kersten P."/>
            <person name="Kohler A."/>
            <person name="Kuees U."/>
            <person name="Kumar T.K.A."/>
            <person name="Kuo A."/>
            <person name="LaButti K."/>
            <person name="Larrondo L.F."/>
            <person name="Lindquist E."/>
            <person name="Ling A."/>
            <person name="Lombard V."/>
            <person name="Lucas S."/>
            <person name="Lundell T."/>
            <person name="Martin R."/>
            <person name="McLaughlin D.J."/>
            <person name="Morgenstern I."/>
            <person name="Morin E."/>
            <person name="Murat C."/>
            <person name="Nagy L.G."/>
            <person name="Nolan M."/>
            <person name="Ohm R.A."/>
            <person name="Patyshakuliyeva A."/>
            <person name="Rokas A."/>
            <person name="Ruiz-Duenas F.J."/>
            <person name="Sabat G."/>
            <person name="Salamov A."/>
            <person name="Samejima M."/>
            <person name="Schmutz J."/>
            <person name="Slot J.C."/>
            <person name="St John F."/>
            <person name="Stenlid J."/>
            <person name="Sun H."/>
            <person name="Sun S."/>
            <person name="Syed K."/>
            <person name="Tsang A."/>
            <person name="Wiebenga A."/>
            <person name="Young D."/>
            <person name="Pisabarro A."/>
            <person name="Eastwood D.C."/>
            <person name="Martin F."/>
            <person name="Cullen D."/>
            <person name="Grigoriev I.V."/>
            <person name="Hibbett D.S."/>
        </authorList>
    </citation>
    <scope>NUCLEOTIDE SEQUENCE</scope>
    <source>
        <strain evidence="4">FP-58527</strain>
    </source>
</reference>